<name>A0A178L8Z7_MYCIR</name>
<organism evidence="2 3">
    <name type="scientific">Mycolicibacterium iranicum</name>
    <name type="common">Mycobacterium iranicum</name>
    <dbReference type="NCBI Taxonomy" id="912594"/>
    <lineage>
        <taxon>Bacteria</taxon>
        <taxon>Bacillati</taxon>
        <taxon>Actinomycetota</taxon>
        <taxon>Actinomycetes</taxon>
        <taxon>Mycobacteriales</taxon>
        <taxon>Mycobacteriaceae</taxon>
        <taxon>Mycolicibacterium</taxon>
    </lineage>
</organism>
<gene>
    <name evidence="2" type="ORF">A4X20_30535</name>
</gene>
<reference evidence="2 3" key="1">
    <citation type="submission" date="2016-04" db="EMBL/GenBank/DDBJ databases">
        <title>Draft Genome Sequences of Staphylococcus capitis Strain H36, S. capitis Strain H65, S. cohnii Strain H62, S. hominis Strain H69, Mycobacterium iranicum Strain H39, Plantibacter sp. Strain H53, Pseudomonas oryzihabitans Strain H72, and Microbacterium sp. Strain H83, isolated from residential settings.</title>
        <authorList>
            <person name="Lymperopoulou D."/>
            <person name="Adams R.I."/>
            <person name="Lindow S."/>
            <person name="Coil D.A."/>
            <person name="Jospin G."/>
            <person name="Eisen J.A."/>
        </authorList>
    </citation>
    <scope>NUCLEOTIDE SEQUENCE [LARGE SCALE GENOMIC DNA]</scope>
    <source>
        <strain evidence="2 3">H39</strain>
    </source>
</reference>
<evidence type="ECO:0000313" key="3">
    <source>
        <dbReference type="Proteomes" id="UP000078396"/>
    </source>
</evidence>
<feature type="region of interest" description="Disordered" evidence="1">
    <location>
        <begin position="98"/>
        <end position="119"/>
    </location>
</feature>
<dbReference type="Proteomes" id="UP000078396">
    <property type="component" value="Unassembled WGS sequence"/>
</dbReference>
<comment type="caution">
    <text evidence="2">The sequence shown here is derived from an EMBL/GenBank/DDBJ whole genome shotgun (WGS) entry which is preliminary data.</text>
</comment>
<dbReference type="AlphaFoldDB" id="A0A178L8Z7"/>
<evidence type="ECO:0000256" key="1">
    <source>
        <dbReference type="SAM" id="MobiDB-lite"/>
    </source>
</evidence>
<protein>
    <submittedName>
        <fullName evidence="2">Uncharacterized protein</fullName>
    </submittedName>
</protein>
<accession>A0A178L8Z7</accession>
<dbReference type="EMBL" id="LWCS01000107">
    <property type="protein sequence ID" value="OAN26218.1"/>
    <property type="molecule type" value="Genomic_DNA"/>
</dbReference>
<dbReference type="OrthoDB" id="4752340at2"/>
<sequence>MSPESLTALTESVVEGAAIPKKIPAVDDLDGQRQSVVGALASALLTATEMPVSMSPEVVGLIADQLIAYGVRQTDQIDQNAIHAPAWITDGVRQEAIKQPEQPLPTESEPFTAQTATAPACPKRIAKAARAVRL</sequence>
<proteinExistence type="predicted"/>
<evidence type="ECO:0000313" key="2">
    <source>
        <dbReference type="EMBL" id="OAN26218.1"/>
    </source>
</evidence>